<dbReference type="InterPro" id="IPR052366">
    <property type="entry name" value="GTP_Pyrophosphokinase"/>
</dbReference>
<keyword evidence="2" id="KW-0175">Coiled coil</keyword>
<dbReference type="SUPFAM" id="SSF81301">
    <property type="entry name" value="Nucleotidyltransferase"/>
    <property type="match status" value="1"/>
</dbReference>
<evidence type="ECO:0000313" key="4">
    <source>
        <dbReference type="EMBL" id="HIX49891.1"/>
    </source>
</evidence>
<dbReference type="SMART" id="SM00954">
    <property type="entry name" value="RelA_SpoT"/>
    <property type="match status" value="1"/>
</dbReference>
<dbReference type="PANTHER" id="PTHR47837:SF2">
    <property type="entry name" value="GTP PYROPHOSPHOKINASE YWAC"/>
    <property type="match status" value="1"/>
</dbReference>
<dbReference type="Gene3D" id="3.30.460.10">
    <property type="entry name" value="Beta Polymerase, domain 2"/>
    <property type="match status" value="1"/>
</dbReference>
<dbReference type="Gene3D" id="1.10.287.860">
    <property type="entry name" value="Nucleotidyltransferase"/>
    <property type="match status" value="1"/>
</dbReference>
<gene>
    <name evidence="4" type="ORF">H9851_01225</name>
</gene>
<name>A0A9D1VZW1_9FIRM</name>
<evidence type="ECO:0000256" key="2">
    <source>
        <dbReference type="SAM" id="Coils"/>
    </source>
</evidence>
<feature type="coiled-coil region" evidence="2">
    <location>
        <begin position="218"/>
        <end position="245"/>
    </location>
</feature>
<organism evidence="4 5">
    <name type="scientific">Candidatus Borkfalkia faecavium</name>
    <dbReference type="NCBI Taxonomy" id="2838508"/>
    <lineage>
        <taxon>Bacteria</taxon>
        <taxon>Bacillati</taxon>
        <taxon>Bacillota</taxon>
        <taxon>Clostridia</taxon>
        <taxon>Christensenellales</taxon>
        <taxon>Christensenellaceae</taxon>
        <taxon>Candidatus Borkfalkia</taxon>
    </lineage>
</organism>
<comment type="caution">
    <text evidence="4">The sequence shown here is derived from an EMBL/GenBank/DDBJ whole genome shotgun (WGS) entry which is preliminary data.</text>
</comment>
<dbReference type="CDD" id="cd05399">
    <property type="entry name" value="NT_Rel-Spo_like"/>
    <property type="match status" value="1"/>
</dbReference>
<dbReference type="InterPro" id="IPR043519">
    <property type="entry name" value="NT_sf"/>
</dbReference>
<dbReference type="InterPro" id="IPR007685">
    <property type="entry name" value="RelA_SpoT"/>
</dbReference>
<reference evidence="4" key="1">
    <citation type="journal article" date="2021" name="PeerJ">
        <title>Extensive microbial diversity within the chicken gut microbiome revealed by metagenomics and culture.</title>
        <authorList>
            <person name="Gilroy R."/>
            <person name="Ravi A."/>
            <person name="Getino M."/>
            <person name="Pursley I."/>
            <person name="Horton D.L."/>
            <person name="Alikhan N.F."/>
            <person name="Baker D."/>
            <person name="Gharbi K."/>
            <person name="Hall N."/>
            <person name="Watson M."/>
            <person name="Adriaenssens E.M."/>
            <person name="Foster-Nyarko E."/>
            <person name="Jarju S."/>
            <person name="Secka A."/>
            <person name="Antonio M."/>
            <person name="Oren A."/>
            <person name="Chaudhuri R.R."/>
            <person name="La Ragione R."/>
            <person name="Hildebrand F."/>
            <person name="Pallen M.J."/>
        </authorList>
    </citation>
    <scope>NUCLEOTIDE SEQUENCE</scope>
    <source>
        <strain evidence="4">2189</strain>
    </source>
</reference>
<dbReference type="AlphaFoldDB" id="A0A9D1VZW1"/>
<comment type="pathway">
    <text evidence="1">Purine metabolism; ppGpp biosynthesis; ppGpp from GTP: step 1/2.</text>
</comment>
<dbReference type="Proteomes" id="UP000886847">
    <property type="component" value="Unassembled WGS sequence"/>
</dbReference>
<dbReference type="EMBL" id="DXEW01000005">
    <property type="protein sequence ID" value="HIX49891.1"/>
    <property type="molecule type" value="Genomic_DNA"/>
</dbReference>
<protein>
    <submittedName>
        <fullName evidence="4">GTP pyrophosphokinase family protein</fullName>
    </submittedName>
</protein>
<evidence type="ECO:0000259" key="3">
    <source>
        <dbReference type="SMART" id="SM00954"/>
    </source>
</evidence>
<sequence>MNSLVTADDIQKLADENVDNIRKFLKEAGDGASGFDLLEQFMELMMRYSAAIREVRTKFEVLNDEFSLRNSRNPIESITSRVKKPMSIFEKLRRMGEPVTLQKIEECLNDVAGIRVICPFIDDIYSVAEMLARQDDITVLRVKDYIRKPKPNGYRSYHMIVQVPVFFSDGKRPMRVEIQIRTVAMDFWASLEHQMKYKKDSADRPEISAELKSCAETIAATDARMLAIRKRIEALERRKKDGDDEAFSLK</sequence>
<evidence type="ECO:0000313" key="5">
    <source>
        <dbReference type="Proteomes" id="UP000886847"/>
    </source>
</evidence>
<dbReference type="GO" id="GO:0015969">
    <property type="term" value="P:guanosine tetraphosphate metabolic process"/>
    <property type="evidence" value="ECO:0007669"/>
    <property type="project" value="InterPro"/>
</dbReference>
<proteinExistence type="predicted"/>
<reference evidence="4" key="2">
    <citation type="submission" date="2021-04" db="EMBL/GenBank/DDBJ databases">
        <authorList>
            <person name="Gilroy R."/>
        </authorList>
    </citation>
    <scope>NUCLEOTIDE SEQUENCE</scope>
    <source>
        <strain evidence="4">2189</strain>
    </source>
</reference>
<accession>A0A9D1VZW1</accession>
<dbReference type="Pfam" id="PF04607">
    <property type="entry name" value="RelA_SpoT"/>
    <property type="match status" value="1"/>
</dbReference>
<dbReference type="PANTHER" id="PTHR47837">
    <property type="entry name" value="GTP PYROPHOSPHOKINASE YJBM"/>
    <property type="match status" value="1"/>
</dbReference>
<feature type="domain" description="RelA/SpoT" evidence="3">
    <location>
        <begin position="80"/>
        <end position="203"/>
    </location>
</feature>
<evidence type="ECO:0000256" key="1">
    <source>
        <dbReference type="ARBA" id="ARBA00004976"/>
    </source>
</evidence>